<organism evidence="1 2">
    <name type="scientific">Caenorhabditis auriculariae</name>
    <dbReference type="NCBI Taxonomy" id="2777116"/>
    <lineage>
        <taxon>Eukaryota</taxon>
        <taxon>Metazoa</taxon>
        <taxon>Ecdysozoa</taxon>
        <taxon>Nematoda</taxon>
        <taxon>Chromadorea</taxon>
        <taxon>Rhabditida</taxon>
        <taxon>Rhabditina</taxon>
        <taxon>Rhabditomorpha</taxon>
        <taxon>Rhabditoidea</taxon>
        <taxon>Rhabditidae</taxon>
        <taxon>Peloderinae</taxon>
        <taxon>Caenorhabditis</taxon>
    </lineage>
</organism>
<keyword evidence="2" id="KW-1185">Reference proteome</keyword>
<dbReference type="OrthoDB" id="10693835at2759"/>
<dbReference type="Proteomes" id="UP000835052">
    <property type="component" value="Unassembled WGS sequence"/>
</dbReference>
<evidence type="ECO:0000313" key="2">
    <source>
        <dbReference type="Proteomes" id="UP000835052"/>
    </source>
</evidence>
<name>A0A8S1HRC9_9PELO</name>
<proteinExistence type="predicted"/>
<comment type="caution">
    <text evidence="1">The sequence shown here is derived from an EMBL/GenBank/DDBJ whole genome shotgun (WGS) entry which is preliminary data.</text>
</comment>
<reference evidence="1" key="1">
    <citation type="submission" date="2020-10" db="EMBL/GenBank/DDBJ databases">
        <authorList>
            <person name="Kikuchi T."/>
        </authorList>
    </citation>
    <scope>NUCLEOTIDE SEQUENCE</scope>
    <source>
        <strain evidence="1">NKZ352</strain>
    </source>
</reference>
<dbReference type="EMBL" id="CAJGYM010000095">
    <property type="protein sequence ID" value="CAD6197452.1"/>
    <property type="molecule type" value="Genomic_DNA"/>
</dbReference>
<evidence type="ECO:0000313" key="1">
    <source>
        <dbReference type="EMBL" id="CAD6197452.1"/>
    </source>
</evidence>
<accession>A0A8S1HRC9</accession>
<sequence length="159" mass="17983">MEKKLGVLLWFALDPSGVPRVMVRRYVSLQGQAFFGLSFHLRTKLREKLLDMDRPTRNAFFEVLVRSIHELDALLRHPSVRGHLDPSILTPEVDVRSSLKAVLRRLKRQFRAASILADAAHLGPPANEEEQAAVSGVDRVIYALYDEFLPFDGSTTESD</sequence>
<dbReference type="AlphaFoldDB" id="A0A8S1HRC9"/>
<protein>
    <submittedName>
        <fullName evidence="1">Uncharacterized protein</fullName>
    </submittedName>
</protein>
<gene>
    <name evidence="1" type="ORF">CAUJ_LOCUS13361</name>
</gene>